<organism evidence="3 4">
    <name type="scientific">Abrus precatorius</name>
    <name type="common">Indian licorice</name>
    <name type="synonym">Glycine abrus</name>
    <dbReference type="NCBI Taxonomy" id="3816"/>
    <lineage>
        <taxon>Eukaryota</taxon>
        <taxon>Viridiplantae</taxon>
        <taxon>Streptophyta</taxon>
        <taxon>Embryophyta</taxon>
        <taxon>Tracheophyta</taxon>
        <taxon>Spermatophyta</taxon>
        <taxon>Magnoliopsida</taxon>
        <taxon>eudicotyledons</taxon>
        <taxon>Gunneridae</taxon>
        <taxon>Pentapetalae</taxon>
        <taxon>rosids</taxon>
        <taxon>fabids</taxon>
        <taxon>Fabales</taxon>
        <taxon>Fabaceae</taxon>
        <taxon>Papilionoideae</taxon>
        <taxon>50 kb inversion clade</taxon>
        <taxon>NPAAA clade</taxon>
        <taxon>indigoferoid/millettioid clade</taxon>
        <taxon>Abreae</taxon>
        <taxon>Abrus</taxon>
    </lineage>
</organism>
<dbReference type="Proteomes" id="UP000694853">
    <property type="component" value="Unplaced"/>
</dbReference>
<dbReference type="AlphaFoldDB" id="A0A8B8K2D8"/>
<evidence type="ECO:0000313" key="4">
    <source>
        <dbReference type="RefSeq" id="XP_027337942.1"/>
    </source>
</evidence>
<feature type="domain" description="DUF668" evidence="1">
    <location>
        <begin position="334"/>
        <end position="422"/>
    </location>
</feature>
<dbReference type="InterPro" id="IPR007700">
    <property type="entry name" value="DUF668"/>
</dbReference>
<feature type="domain" description="DUF3475" evidence="2">
    <location>
        <begin position="21"/>
        <end position="76"/>
    </location>
</feature>
<accession>A0A8B8K2D8</accession>
<dbReference type="InterPro" id="IPR021864">
    <property type="entry name" value="DUF3475"/>
</dbReference>
<dbReference type="KEGG" id="aprc:113851613"/>
<keyword evidence="3" id="KW-1185">Reference proteome</keyword>
<evidence type="ECO:0000259" key="2">
    <source>
        <dbReference type="Pfam" id="PF11961"/>
    </source>
</evidence>
<dbReference type="Pfam" id="PF05003">
    <property type="entry name" value="DUF668"/>
    <property type="match status" value="1"/>
</dbReference>
<protein>
    <submittedName>
        <fullName evidence="4">Uncharacterized protein LOC113851613</fullName>
    </submittedName>
</protein>
<evidence type="ECO:0000259" key="1">
    <source>
        <dbReference type="Pfam" id="PF05003"/>
    </source>
</evidence>
<dbReference type="OrthoDB" id="673374at2759"/>
<gene>
    <name evidence="4" type="primary">LOC113851613</name>
</gene>
<dbReference type="GO" id="GO:0045927">
    <property type="term" value="P:positive regulation of growth"/>
    <property type="evidence" value="ECO:0007669"/>
    <property type="project" value="InterPro"/>
</dbReference>
<evidence type="ECO:0000313" key="3">
    <source>
        <dbReference type="Proteomes" id="UP000694853"/>
    </source>
</evidence>
<reference evidence="4" key="2">
    <citation type="submission" date="2025-08" db="UniProtKB">
        <authorList>
            <consortium name="RefSeq"/>
        </authorList>
    </citation>
    <scope>IDENTIFICATION</scope>
    <source>
        <tissue evidence="4">Young leaves</tissue>
    </source>
</reference>
<reference evidence="3" key="1">
    <citation type="journal article" date="2019" name="Toxins">
        <title>Detection of Abrin-Like and Prepropulchellin-Like Toxin Genes and Transcripts Using Whole Genome Sequencing and Full-Length Transcript Sequencing of Abrus precatorius.</title>
        <authorList>
            <person name="Hovde B.T."/>
            <person name="Daligault H.E."/>
            <person name="Hanschen E.R."/>
            <person name="Kunde Y.A."/>
            <person name="Johnson M.B."/>
            <person name="Starkenburg S.R."/>
            <person name="Johnson S.L."/>
        </authorList>
    </citation>
    <scope>NUCLEOTIDE SEQUENCE [LARGE SCALE GENOMIC DNA]</scope>
</reference>
<dbReference type="PANTHER" id="PTHR31371:SF13">
    <property type="entry name" value="OS05G0457600 PROTEIN"/>
    <property type="match status" value="1"/>
</dbReference>
<dbReference type="Pfam" id="PF11961">
    <property type="entry name" value="DUF3475"/>
    <property type="match status" value="1"/>
</dbReference>
<dbReference type="GeneID" id="113851613"/>
<proteinExistence type="predicted"/>
<sequence length="474" mass="53783">MVVATMYRRHKAMPREETLGILSFDASKTMCSLISLYKSLSDQEFTKLRNEVIKSKGVAYLNSQHECFLLNLAAAERLEEVDAAADTVSRLGRKCSDFGLARFDLVYADLKLGLIDLGTLSYGSRNSDKIITKMEKLVSSTESLRSAMESMGELEASNKKRQHSKILVTTKSSNYSTPNLEYFNEKMAFKRKQVQHYKEVSLWNQTFDKTIGIMAKAVCIIYARICSAFGAYITNCNCYNSVSDDDNNNVLLGFDYCCCLLEHRELYRKNCCLYEESLQRRVTKSGPIPKTNNKTGVIRFLNNHLPLDFNGEIDNNKIVNNNNNKVLRLAPAWTVGGAGLAARYAEVILFAERCLHAPATVGEDAREALYEMLPARLRGKVRAKLRGRWRGEEEGEALAEGWRQAVEDLMEWLSPVAHDTARWQAERHMEKARFETKPTALLLQTLHYSDLEKAETAIVEVLVGLSCVYRCERR</sequence>
<name>A0A8B8K2D8_ABRPR</name>
<dbReference type="RefSeq" id="XP_027337942.1">
    <property type="nucleotide sequence ID" value="XM_027482141.1"/>
</dbReference>
<dbReference type="PANTHER" id="PTHR31371">
    <property type="entry name" value="BNAC09G50660D PROTEIN"/>
    <property type="match status" value="1"/>
</dbReference>